<dbReference type="PANTHER" id="PTHR47326">
    <property type="entry name" value="TRANSPOSABLE ELEMENT TC3 TRANSPOSASE-LIKE PROTEIN"/>
    <property type="match status" value="1"/>
</dbReference>
<keyword evidence="2" id="KW-1185">Reference proteome</keyword>
<dbReference type="Proteomes" id="UP001159363">
    <property type="component" value="Chromosome 1"/>
</dbReference>
<protein>
    <submittedName>
        <fullName evidence="1">Uncharacterized protein</fullName>
    </submittedName>
</protein>
<proteinExistence type="predicted"/>
<sequence>MPLVGRSREYPVSPALSFRHCSILRSPSSALKTSILFSDEATFSNHDQVNFSKMHYMSVNSPHWLRLVECQRPSKVRVWCGIVNHHLVGVYSMKENLIPKRNCIPMCSLAGISTLASLAARAVPGRAQHPVTLYGREEALWNIGSFRGEEKATEEANPSRGNAPYGDNAMNMEDAQICRANSEAPAVYSSGSIIAESFTDLCGELAPAIRKRYYQVHVPGSYFCGYEVAEGTACESRVAGPGFGSTDLKMRQTDMRADLRRLVGQEKVPVQPTTPDSYQIEASCVLVDTQQAADRSGCSNLWFSFAIFPTTVTRVRLLANNGKALSQEGQVDFTLHQPCLIHVDLAAGDLHPPNCTHPPVQATRENQWESNISEKMGVNTLTVVDIEVIGKLLSGPSPFSYIPPKWEYCNMAVWSGRDDPGQVYADLKVSRSRLACPARRAGAPGIDRATTRLMDRLALPLPDVSLTHLPHRLYRHNSHDTLLHTYTPDYANVTTAADAAIKGGRGLDVGQCYAIPPEWMELCDFERVVIGCHISKRSVMTMSALFKLPKSTVGMNRRALLEKVVREHRVRSSATIEDLKAAIRQEIVTIPQQITRKRHDGNTPHPARRSDEALGVRVSIASIAPSLLELGHGVPTWVHPTLKRKFSERSQSL</sequence>
<accession>A0ABQ9IM74</accession>
<evidence type="ECO:0000313" key="1">
    <source>
        <dbReference type="EMBL" id="KAJ8897607.1"/>
    </source>
</evidence>
<name>A0ABQ9IM74_9NEOP</name>
<dbReference type="PANTHER" id="PTHR47326:SF1">
    <property type="entry name" value="HTH PSQ-TYPE DOMAIN-CONTAINING PROTEIN"/>
    <property type="match status" value="1"/>
</dbReference>
<organism evidence="1 2">
    <name type="scientific">Dryococelus australis</name>
    <dbReference type="NCBI Taxonomy" id="614101"/>
    <lineage>
        <taxon>Eukaryota</taxon>
        <taxon>Metazoa</taxon>
        <taxon>Ecdysozoa</taxon>
        <taxon>Arthropoda</taxon>
        <taxon>Hexapoda</taxon>
        <taxon>Insecta</taxon>
        <taxon>Pterygota</taxon>
        <taxon>Neoptera</taxon>
        <taxon>Polyneoptera</taxon>
        <taxon>Phasmatodea</taxon>
        <taxon>Verophasmatodea</taxon>
        <taxon>Anareolatae</taxon>
        <taxon>Phasmatidae</taxon>
        <taxon>Eurycanthinae</taxon>
        <taxon>Dryococelus</taxon>
    </lineage>
</organism>
<gene>
    <name evidence="1" type="ORF">PR048_002956</name>
</gene>
<evidence type="ECO:0000313" key="2">
    <source>
        <dbReference type="Proteomes" id="UP001159363"/>
    </source>
</evidence>
<reference evidence="1 2" key="1">
    <citation type="submission" date="2023-02" db="EMBL/GenBank/DDBJ databases">
        <title>LHISI_Scaffold_Assembly.</title>
        <authorList>
            <person name="Stuart O.P."/>
            <person name="Cleave R."/>
            <person name="Magrath M.J.L."/>
            <person name="Mikheyev A.S."/>
        </authorList>
    </citation>
    <scope>NUCLEOTIDE SEQUENCE [LARGE SCALE GENOMIC DNA]</scope>
    <source>
        <strain evidence="1">Daus_M_001</strain>
        <tissue evidence="1">Leg muscle</tissue>
    </source>
</reference>
<comment type="caution">
    <text evidence="1">The sequence shown here is derived from an EMBL/GenBank/DDBJ whole genome shotgun (WGS) entry which is preliminary data.</text>
</comment>
<dbReference type="EMBL" id="JARBHB010000001">
    <property type="protein sequence ID" value="KAJ8897607.1"/>
    <property type="molecule type" value="Genomic_DNA"/>
</dbReference>